<evidence type="ECO:0000313" key="3">
    <source>
        <dbReference type="Proteomes" id="UP001328107"/>
    </source>
</evidence>
<feature type="compositionally biased region" description="Basic and acidic residues" evidence="1">
    <location>
        <begin position="1"/>
        <end position="19"/>
    </location>
</feature>
<gene>
    <name evidence="2" type="ORF">PMAYCL1PPCAC_28698</name>
</gene>
<feature type="non-terminal residue" evidence="2">
    <location>
        <position position="74"/>
    </location>
</feature>
<feature type="compositionally biased region" description="Basic and acidic residues" evidence="1">
    <location>
        <begin position="57"/>
        <end position="74"/>
    </location>
</feature>
<proteinExistence type="predicted"/>
<evidence type="ECO:0000313" key="2">
    <source>
        <dbReference type="EMBL" id="GMR58503.1"/>
    </source>
</evidence>
<name>A0AAN5D807_9BILA</name>
<reference evidence="3" key="1">
    <citation type="submission" date="2022-10" db="EMBL/GenBank/DDBJ databases">
        <title>Genome assembly of Pristionchus species.</title>
        <authorList>
            <person name="Yoshida K."/>
            <person name="Sommer R.J."/>
        </authorList>
    </citation>
    <scope>NUCLEOTIDE SEQUENCE [LARGE SCALE GENOMIC DNA]</scope>
    <source>
        <strain evidence="3">RS5460</strain>
    </source>
</reference>
<feature type="region of interest" description="Disordered" evidence="1">
    <location>
        <begin position="1"/>
        <end position="25"/>
    </location>
</feature>
<organism evidence="2 3">
    <name type="scientific">Pristionchus mayeri</name>
    <dbReference type="NCBI Taxonomy" id="1317129"/>
    <lineage>
        <taxon>Eukaryota</taxon>
        <taxon>Metazoa</taxon>
        <taxon>Ecdysozoa</taxon>
        <taxon>Nematoda</taxon>
        <taxon>Chromadorea</taxon>
        <taxon>Rhabditida</taxon>
        <taxon>Rhabditina</taxon>
        <taxon>Diplogasteromorpha</taxon>
        <taxon>Diplogasteroidea</taxon>
        <taxon>Neodiplogasteridae</taxon>
        <taxon>Pristionchus</taxon>
    </lineage>
</organism>
<keyword evidence="3" id="KW-1185">Reference proteome</keyword>
<feature type="compositionally biased region" description="Polar residues" evidence="1">
    <location>
        <begin position="46"/>
        <end position="56"/>
    </location>
</feature>
<feature type="region of interest" description="Disordered" evidence="1">
    <location>
        <begin position="38"/>
        <end position="74"/>
    </location>
</feature>
<comment type="caution">
    <text evidence="2">The sequence shown here is derived from an EMBL/GenBank/DDBJ whole genome shotgun (WGS) entry which is preliminary data.</text>
</comment>
<dbReference type="AlphaFoldDB" id="A0AAN5D807"/>
<feature type="non-terminal residue" evidence="2">
    <location>
        <position position="1"/>
    </location>
</feature>
<evidence type="ECO:0000256" key="1">
    <source>
        <dbReference type="SAM" id="MobiDB-lite"/>
    </source>
</evidence>
<sequence>NKENMARVNDNRRREENGKTTKKRVSLTYSKIRQNLCKAAPKNDTRAPNPNTSSTDIKTEVYERGEKETVKQWE</sequence>
<accession>A0AAN5D807</accession>
<protein>
    <submittedName>
        <fullName evidence="2">Uncharacterized protein</fullName>
    </submittedName>
</protein>
<dbReference type="EMBL" id="BTRK01000006">
    <property type="protein sequence ID" value="GMR58503.1"/>
    <property type="molecule type" value="Genomic_DNA"/>
</dbReference>
<dbReference type="Proteomes" id="UP001328107">
    <property type="component" value="Unassembled WGS sequence"/>
</dbReference>